<name>A0A1I7UHC2_9PELO</name>
<dbReference type="WBParaSite" id="Csp11.Scaffold629.g9332.t1">
    <property type="protein sequence ID" value="Csp11.Scaffold629.g9332.t1"/>
    <property type="gene ID" value="Csp11.Scaffold629.g9332"/>
</dbReference>
<keyword evidence="1" id="KW-1185">Reference proteome</keyword>
<accession>A0A1I7UHC2</accession>
<proteinExistence type="predicted"/>
<reference evidence="2" key="1">
    <citation type="submission" date="2016-11" db="UniProtKB">
        <authorList>
            <consortium name="WormBaseParasite"/>
        </authorList>
    </citation>
    <scope>IDENTIFICATION</scope>
</reference>
<protein>
    <submittedName>
        <fullName evidence="2">Zf-3CxxC domain-containing protein</fullName>
    </submittedName>
</protein>
<organism evidence="1 2">
    <name type="scientific">Caenorhabditis tropicalis</name>
    <dbReference type="NCBI Taxonomy" id="1561998"/>
    <lineage>
        <taxon>Eukaryota</taxon>
        <taxon>Metazoa</taxon>
        <taxon>Ecdysozoa</taxon>
        <taxon>Nematoda</taxon>
        <taxon>Chromadorea</taxon>
        <taxon>Rhabditida</taxon>
        <taxon>Rhabditina</taxon>
        <taxon>Rhabditomorpha</taxon>
        <taxon>Rhabditoidea</taxon>
        <taxon>Rhabditidae</taxon>
        <taxon>Peloderinae</taxon>
        <taxon>Caenorhabditis</taxon>
    </lineage>
</organism>
<dbReference type="eggNOG" id="ENOG502TJ1E">
    <property type="taxonomic scope" value="Eukaryota"/>
</dbReference>
<dbReference type="AlphaFoldDB" id="A0A1I7UHC2"/>
<evidence type="ECO:0000313" key="2">
    <source>
        <dbReference type="WBParaSite" id="Csp11.Scaffold629.g9332.t1"/>
    </source>
</evidence>
<dbReference type="Proteomes" id="UP000095282">
    <property type="component" value="Unplaced"/>
</dbReference>
<sequence>MSVFWKQDYYKDDICEEGSTEHIVCGYCKYRKGKFVGNCSAQGIMCRYCCFSLLLEAMRAHTDGPLAARCKCCDEEITTLTRRKLRSPDDEYQDENAPNGYVEHTFSLTDFAASIIAGEVNRGFESSSSR</sequence>
<evidence type="ECO:0000313" key="1">
    <source>
        <dbReference type="Proteomes" id="UP000095282"/>
    </source>
</evidence>